<dbReference type="Proteomes" id="UP001310022">
    <property type="component" value="Unassembled WGS sequence"/>
</dbReference>
<evidence type="ECO:0008006" key="3">
    <source>
        <dbReference type="Google" id="ProtNLM"/>
    </source>
</evidence>
<dbReference type="EMBL" id="BQKE01000002">
    <property type="protein sequence ID" value="GJM63063.1"/>
    <property type="molecule type" value="Genomic_DNA"/>
</dbReference>
<keyword evidence="2" id="KW-1185">Reference proteome</keyword>
<gene>
    <name evidence="1" type="ORF">PEDI_36150</name>
</gene>
<proteinExistence type="predicted"/>
<comment type="caution">
    <text evidence="1">The sequence shown here is derived from an EMBL/GenBank/DDBJ whole genome shotgun (WGS) entry which is preliminary data.</text>
</comment>
<evidence type="ECO:0000313" key="2">
    <source>
        <dbReference type="Proteomes" id="UP001310022"/>
    </source>
</evidence>
<evidence type="ECO:0000313" key="1">
    <source>
        <dbReference type="EMBL" id="GJM63063.1"/>
    </source>
</evidence>
<dbReference type="AlphaFoldDB" id="A0AAN4W1U9"/>
<accession>A0AAN4W1U9</accession>
<name>A0AAN4W1U9_9BACT</name>
<sequence>MNTPHILVVCGRNKKRSLTAEAIYKNDDRFFIRSVGLSVLKSQNSQRKFEVLQKR</sequence>
<protein>
    <recommendedName>
        <fullName evidence="3">Protein-tyrosine-phosphatase</fullName>
    </recommendedName>
</protein>
<dbReference type="InterPro" id="IPR036196">
    <property type="entry name" value="Ptyr_pPase_sf"/>
</dbReference>
<organism evidence="1 2">
    <name type="scientific">Persicobacter diffluens</name>
    <dbReference type="NCBI Taxonomy" id="981"/>
    <lineage>
        <taxon>Bacteria</taxon>
        <taxon>Pseudomonadati</taxon>
        <taxon>Bacteroidota</taxon>
        <taxon>Cytophagia</taxon>
        <taxon>Cytophagales</taxon>
        <taxon>Persicobacteraceae</taxon>
        <taxon>Persicobacter</taxon>
    </lineage>
</organism>
<reference evidence="1 2" key="1">
    <citation type="submission" date="2021-12" db="EMBL/GenBank/DDBJ databases">
        <title>Genome sequencing of bacteria with rrn-lacking chromosome and rrn-plasmid.</title>
        <authorList>
            <person name="Anda M."/>
            <person name="Iwasaki W."/>
        </authorList>
    </citation>
    <scope>NUCLEOTIDE SEQUENCE [LARGE SCALE GENOMIC DNA]</scope>
    <source>
        <strain evidence="1 2">NBRC 15940</strain>
    </source>
</reference>
<dbReference type="SUPFAM" id="SSF52788">
    <property type="entry name" value="Phosphotyrosine protein phosphatases I"/>
    <property type="match status" value="1"/>
</dbReference>